<keyword evidence="6" id="KW-0067">ATP-binding</keyword>
<dbReference type="PANTHER" id="PTHR43294:SF21">
    <property type="entry name" value="CATION TRANSPORTING ATPASE"/>
    <property type="match status" value="1"/>
</dbReference>
<dbReference type="GO" id="GO:0005524">
    <property type="term" value="F:ATP binding"/>
    <property type="evidence" value="ECO:0007669"/>
    <property type="project" value="UniProtKB-KW"/>
</dbReference>
<dbReference type="PANTHER" id="PTHR43294">
    <property type="entry name" value="SODIUM/POTASSIUM-TRANSPORTING ATPASE SUBUNIT ALPHA"/>
    <property type="match status" value="1"/>
</dbReference>
<dbReference type="InterPro" id="IPR008250">
    <property type="entry name" value="ATPase_P-typ_transduc_dom_A_sf"/>
</dbReference>
<dbReference type="Gene3D" id="3.40.1110.10">
    <property type="entry name" value="Calcium-transporting ATPase, cytoplasmic domain N"/>
    <property type="match status" value="1"/>
</dbReference>
<feature type="transmembrane region" description="Helical" evidence="10">
    <location>
        <begin position="253"/>
        <end position="275"/>
    </location>
</feature>
<dbReference type="Gene3D" id="2.70.150.10">
    <property type="entry name" value="Calcium-transporting ATPase, cytoplasmic transduction domain A"/>
    <property type="match status" value="1"/>
</dbReference>
<keyword evidence="3" id="KW-1003">Cell membrane</keyword>
<dbReference type="Pfam" id="PF13246">
    <property type="entry name" value="Cation_ATPase"/>
    <property type="match status" value="1"/>
</dbReference>
<dbReference type="Proteomes" id="UP000203229">
    <property type="component" value="Chromosome"/>
</dbReference>
<dbReference type="InterPro" id="IPR050510">
    <property type="entry name" value="Cation_transp_ATPase_P-type"/>
</dbReference>
<gene>
    <name evidence="12" type="primary">ctp</name>
    <name evidence="12" type="ORF">SCORR_v1c04120</name>
</gene>
<dbReference type="GO" id="GO:1990573">
    <property type="term" value="P:potassium ion import across plasma membrane"/>
    <property type="evidence" value="ECO:0007669"/>
    <property type="project" value="TreeGrafter"/>
</dbReference>
<protein>
    <submittedName>
        <fullName evidence="12">Cation-transporting ATPase</fullName>
    </submittedName>
</protein>
<dbReference type="NCBIfam" id="TIGR01494">
    <property type="entry name" value="ATPase_P-type"/>
    <property type="match status" value="2"/>
</dbReference>
<feature type="transmembrane region" description="Helical" evidence="10">
    <location>
        <begin position="896"/>
        <end position="922"/>
    </location>
</feature>
<keyword evidence="13" id="KW-1185">Reference proteome</keyword>
<feature type="transmembrane region" description="Helical" evidence="10">
    <location>
        <begin position="281"/>
        <end position="308"/>
    </location>
</feature>
<dbReference type="PRINTS" id="PR00119">
    <property type="entry name" value="CATATPASE"/>
</dbReference>
<dbReference type="GO" id="GO:1902600">
    <property type="term" value="P:proton transmembrane transport"/>
    <property type="evidence" value="ECO:0007669"/>
    <property type="project" value="TreeGrafter"/>
</dbReference>
<evidence type="ECO:0000256" key="10">
    <source>
        <dbReference type="SAM" id="Phobius"/>
    </source>
</evidence>
<dbReference type="GO" id="GO:0006883">
    <property type="term" value="P:intracellular sodium ion homeostasis"/>
    <property type="evidence" value="ECO:0007669"/>
    <property type="project" value="TreeGrafter"/>
</dbReference>
<reference evidence="12 13" key="1">
    <citation type="submission" date="2017-07" db="EMBL/GenBank/DDBJ databases">
        <title>Complete genome sequence of Spiroplasma corruscae EC-1 (DSM 19793).</title>
        <authorList>
            <person name="Tsai Y.-M."/>
            <person name="Lo W.-S."/>
            <person name="Kuo C.-H."/>
        </authorList>
    </citation>
    <scope>NUCLEOTIDE SEQUENCE [LARGE SCALE GENOMIC DNA]</scope>
    <source>
        <strain evidence="12 13">EC-1</strain>
    </source>
</reference>
<dbReference type="Pfam" id="PF00122">
    <property type="entry name" value="E1-E2_ATPase"/>
    <property type="match status" value="1"/>
</dbReference>
<evidence type="ECO:0000256" key="7">
    <source>
        <dbReference type="ARBA" id="ARBA00022967"/>
    </source>
</evidence>
<dbReference type="SFLD" id="SFLDS00003">
    <property type="entry name" value="Haloacid_Dehalogenase"/>
    <property type="match status" value="1"/>
</dbReference>
<evidence type="ECO:0000256" key="4">
    <source>
        <dbReference type="ARBA" id="ARBA00022692"/>
    </source>
</evidence>
<dbReference type="InterPro" id="IPR023298">
    <property type="entry name" value="ATPase_P-typ_TM_dom_sf"/>
</dbReference>
<dbReference type="InterPro" id="IPR006068">
    <property type="entry name" value="ATPase_P-typ_cation-transptr_C"/>
</dbReference>
<dbReference type="AlphaFoldDB" id="A0A222ENV3"/>
<dbReference type="InterPro" id="IPR036412">
    <property type="entry name" value="HAD-like_sf"/>
</dbReference>
<comment type="subcellular location">
    <subcellularLocation>
        <location evidence="1">Cell membrane</location>
        <topology evidence="1">Multi-pass membrane protein</topology>
    </subcellularLocation>
</comment>
<dbReference type="GO" id="GO:0036376">
    <property type="term" value="P:sodium ion export across plasma membrane"/>
    <property type="evidence" value="ECO:0007669"/>
    <property type="project" value="TreeGrafter"/>
</dbReference>
<dbReference type="SFLD" id="SFLDF00027">
    <property type="entry name" value="p-type_atpase"/>
    <property type="match status" value="1"/>
</dbReference>
<keyword evidence="7" id="KW-1278">Translocase</keyword>
<dbReference type="GO" id="GO:0030007">
    <property type="term" value="P:intracellular potassium ion homeostasis"/>
    <property type="evidence" value="ECO:0007669"/>
    <property type="project" value="TreeGrafter"/>
</dbReference>
<dbReference type="OrthoDB" id="9813266at2"/>
<feature type="transmembrane region" description="Helical" evidence="10">
    <location>
        <begin position="755"/>
        <end position="780"/>
    </location>
</feature>
<keyword evidence="4 10" id="KW-0812">Transmembrane</keyword>
<dbReference type="InterPro" id="IPR004014">
    <property type="entry name" value="ATPase_P-typ_cation-transptr_N"/>
</dbReference>
<dbReference type="GO" id="GO:0005886">
    <property type="term" value="C:plasma membrane"/>
    <property type="evidence" value="ECO:0007669"/>
    <property type="project" value="UniProtKB-SubCell"/>
</dbReference>
<feature type="transmembrane region" description="Helical" evidence="10">
    <location>
        <begin position="49"/>
        <end position="77"/>
    </location>
</feature>
<accession>A0A222ENV3</accession>
<dbReference type="InterPro" id="IPR059000">
    <property type="entry name" value="ATPase_P-type_domA"/>
</dbReference>
<dbReference type="SFLD" id="SFLDG00002">
    <property type="entry name" value="C1.7:_P-type_atpase_like"/>
    <property type="match status" value="1"/>
</dbReference>
<evidence type="ECO:0000256" key="9">
    <source>
        <dbReference type="ARBA" id="ARBA00023136"/>
    </source>
</evidence>
<evidence type="ECO:0000256" key="3">
    <source>
        <dbReference type="ARBA" id="ARBA00022475"/>
    </source>
</evidence>
<dbReference type="KEGG" id="scou:SCORR_v1c04120"/>
<dbReference type="InterPro" id="IPR044492">
    <property type="entry name" value="P_typ_ATPase_HD_dom"/>
</dbReference>
<evidence type="ECO:0000313" key="12">
    <source>
        <dbReference type="EMBL" id="ASP28186.1"/>
    </source>
</evidence>
<evidence type="ECO:0000256" key="2">
    <source>
        <dbReference type="ARBA" id="ARBA00005675"/>
    </source>
</evidence>
<dbReference type="SMART" id="SM00831">
    <property type="entry name" value="Cation_ATPase_N"/>
    <property type="match status" value="1"/>
</dbReference>
<evidence type="ECO:0000256" key="8">
    <source>
        <dbReference type="ARBA" id="ARBA00022989"/>
    </source>
</evidence>
<feature type="transmembrane region" description="Helical" evidence="10">
    <location>
        <begin position="857"/>
        <end position="876"/>
    </location>
</feature>
<keyword evidence="5" id="KW-0547">Nucleotide-binding</keyword>
<sequence>MEDYLSLDAKKIEKNYDVNLEDGLTDKQVEENYQKYGKNEIKTKKNEHWFIIFLKALVEPILLVLILAAIFSITAQLISNKGKVEPEEFIDAIVIVTIVLIDAILETVQKMKARKSTNALKNLSKPRAVVIRNGQQQEIDASELTIGDVVVLEAGRYVPADLRIIEQSDLYVDESILTGESIPVLKTHHPLKQKTDILAEMKNIAFMSTFTTNGRAIGVVVRIAKETEIGKISESITNNSEELTPLEKKLNKFTYWVAGLSFIIGIIIFLTLFFSGNQEAWANYLMVGITLAIGVIPECLAAIVSITLSLSTKKMASENVIVKKLQAVETLGSVNYICTDKTGTLTQNRMTVKRLIINNAIQDATNFEYKSSKQKDLFLKAMVLCNDSIVEGGERIGDPTELALVDYSEIHEYDDKIVRKKWKRVFEVPFDSERKMMTTVNIIDDQNHVFTKGAIDELLKKCNKIMINDEIRPITPEDIDSMMSLYQDLSEHALRVLGFAYKIADSDNNKKELENNLTFIGAVAMIDPVRDSAVRAVQLAHDAGIRVVMITGDHASTALAIARDLDLAHSKDEVLSSDDLNKMNDDELAKIIEQIRVFARVNPEHKVRIVDALKKHNYIVSMTGDGVNDAPSLAKADIGVAMGITGTDVAKDAADVILTDDNFETIIKGVNEGRNVYQKIKRAISFIIGVNLANVLSIFILSSINTISPLDATNILWMNLIVESIIALAIGMGGNDNTLMKVKPIKGKNPILQGLWYTLAKIIFFTSIATIGGFYLGMIYTTNQEVSDLTDGKYTSWFEALRAKDISYSTKTSLQSHGRLTMFITITSAPCFFANFIKLSNWKASKKINLIFNKTLWIASFCSIMINIIIIFIPVFNSEVMKLPTLDEYTTKNWYLIAFSVLIAMLPGIAMLILDGIVFFSYHYLPDPWRRNQLISSEFVSEDIKAKKLKKKQKRKSL</sequence>
<feature type="transmembrane region" description="Helical" evidence="10">
    <location>
        <begin position="820"/>
        <end position="837"/>
    </location>
</feature>
<dbReference type="PRINTS" id="PR00120">
    <property type="entry name" value="HATPASE"/>
</dbReference>
<feature type="transmembrane region" description="Helical" evidence="10">
    <location>
        <begin position="683"/>
        <end position="704"/>
    </location>
</feature>
<keyword evidence="9 10" id="KW-0472">Membrane</keyword>
<feature type="transmembrane region" description="Helical" evidence="10">
    <location>
        <begin position="716"/>
        <end position="734"/>
    </location>
</feature>
<dbReference type="SUPFAM" id="SSF56784">
    <property type="entry name" value="HAD-like"/>
    <property type="match status" value="1"/>
</dbReference>
<evidence type="ECO:0000256" key="1">
    <source>
        <dbReference type="ARBA" id="ARBA00004651"/>
    </source>
</evidence>
<dbReference type="GO" id="GO:0005391">
    <property type="term" value="F:P-type sodium:potassium-exchanging transporter activity"/>
    <property type="evidence" value="ECO:0007669"/>
    <property type="project" value="TreeGrafter"/>
</dbReference>
<dbReference type="SUPFAM" id="SSF81660">
    <property type="entry name" value="Metal cation-transporting ATPase, ATP-binding domain N"/>
    <property type="match status" value="1"/>
</dbReference>
<dbReference type="SUPFAM" id="SSF81653">
    <property type="entry name" value="Calcium ATPase, transduction domain A"/>
    <property type="match status" value="1"/>
</dbReference>
<keyword evidence="8 10" id="KW-1133">Transmembrane helix</keyword>
<dbReference type="EMBL" id="CP022535">
    <property type="protein sequence ID" value="ASP28186.1"/>
    <property type="molecule type" value="Genomic_DNA"/>
</dbReference>
<dbReference type="InterPro" id="IPR023299">
    <property type="entry name" value="ATPase_P-typ_cyto_dom_N"/>
</dbReference>
<feature type="domain" description="Cation-transporting P-type ATPase N-terminal" evidence="11">
    <location>
        <begin position="3"/>
        <end position="77"/>
    </location>
</feature>
<dbReference type="FunFam" id="3.40.50.1000:FF:000001">
    <property type="entry name" value="Phospholipid-transporting ATPase IC"/>
    <property type="match status" value="1"/>
</dbReference>
<evidence type="ECO:0000259" key="11">
    <source>
        <dbReference type="SMART" id="SM00831"/>
    </source>
</evidence>
<evidence type="ECO:0000256" key="6">
    <source>
        <dbReference type="ARBA" id="ARBA00022840"/>
    </source>
</evidence>
<evidence type="ECO:0000256" key="5">
    <source>
        <dbReference type="ARBA" id="ARBA00022741"/>
    </source>
</evidence>
<dbReference type="InterPro" id="IPR001757">
    <property type="entry name" value="P_typ_ATPase"/>
</dbReference>
<name>A0A222ENV3_9MOLU</name>
<dbReference type="InterPro" id="IPR018303">
    <property type="entry name" value="ATPase_P-typ_P_site"/>
</dbReference>
<feature type="transmembrane region" description="Helical" evidence="10">
    <location>
        <begin position="89"/>
        <end position="108"/>
    </location>
</feature>
<dbReference type="Gene3D" id="3.40.50.1000">
    <property type="entry name" value="HAD superfamily/HAD-like"/>
    <property type="match status" value="1"/>
</dbReference>
<dbReference type="SUPFAM" id="SSF81665">
    <property type="entry name" value="Calcium ATPase, transmembrane domain M"/>
    <property type="match status" value="1"/>
</dbReference>
<dbReference type="PROSITE" id="PS00154">
    <property type="entry name" value="ATPASE_E1_E2"/>
    <property type="match status" value="1"/>
</dbReference>
<dbReference type="Pfam" id="PF00690">
    <property type="entry name" value="Cation_ATPase_N"/>
    <property type="match status" value="1"/>
</dbReference>
<evidence type="ECO:0000313" key="13">
    <source>
        <dbReference type="Proteomes" id="UP000203229"/>
    </source>
</evidence>
<dbReference type="Pfam" id="PF00689">
    <property type="entry name" value="Cation_ATPase_C"/>
    <property type="match status" value="1"/>
</dbReference>
<organism evidence="12 13">
    <name type="scientific">Spiroplasma corruscae</name>
    <dbReference type="NCBI Taxonomy" id="216934"/>
    <lineage>
        <taxon>Bacteria</taxon>
        <taxon>Bacillati</taxon>
        <taxon>Mycoplasmatota</taxon>
        <taxon>Mollicutes</taxon>
        <taxon>Entomoplasmatales</taxon>
        <taxon>Spiroplasmataceae</taxon>
        <taxon>Spiroplasma</taxon>
    </lineage>
</organism>
<dbReference type="Gene3D" id="1.20.1110.10">
    <property type="entry name" value="Calcium-transporting ATPase, transmembrane domain"/>
    <property type="match status" value="1"/>
</dbReference>
<proteinExistence type="inferred from homology"/>
<dbReference type="RefSeq" id="WP_094048693.1">
    <property type="nucleotide sequence ID" value="NZ_CP022535.1"/>
</dbReference>
<dbReference type="InterPro" id="IPR023214">
    <property type="entry name" value="HAD_sf"/>
</dbReference>
<dbReference type="GO" id="GO:0016887">
    <property type="term" value="F:ATP hydrolysis activity"/>
    <property type="evidence" value="ECO:0007669"/>
    <property type="project" value="InterPro"/>
</dbReference>
<comment type="similarity">
    <text evidence="2">Belongs to the cation transport ATPase (P-type) (TC 3.A.3) family. Type IIA subfamily.</text>
</comment>